<evidence type="ECO:0000313" key="1">
    <source>
        <dbReference type="EMBL" id="WGW06063.1"/>
    </source>
</evidence>
<evidence type="ECO:0000313" key="2">
    <source>
        <dbReference type="Proteomes" id="UP001241605"/>
    </source>
</evidence>
<keyword evidence="1" id="KW-0614">Plasmid</keyword>
<dbReference type="SUPFAM" id="SSF52540">
    <property type="entry name" value="P-loop containing nucleoside triphosphate hydrolases"/>
    <property type="match status" value="2"/>
</dbReference>
<reference evidence="1 2" key="1">
    <citation type="submission" date="2023-05" db="EMBL/GenBank/DDBJ databases">
        <title>YMD87, complete Genome.</title>
        <authorList>
            <person name="Zhang J."/>
            <person name="Xu X."/>
        </authorList>
    </citation>
    <scope>NUCLEOTIDE SEQUENCE [LARGE SCALE GENOMIC DNA]</scope>
    <source>
        <strain evidence="1 2">YMD87</strain>
        <plasmid evidence="1 2">unnamed3</plasmid>
    </source>
</reference>
<name>A0ABY8QQ85_9RHOB</name>
<accession>A0ABY8QQ85</accession>
<dbReference type="RefSeq" id="WP_282302686.1">
    <property type="nucleotide sequence ID" value="NZ_CP124619.1"/>
</dbReference>
<dbReference type="EMBL" id="CP124619">
    <property type="protein sequence ID" value="WGW06063.1"/>
    <property type="molecule type" value="Genomic_DNA"/>
</dbReference>
<dbReference type="InterPro" id="IPR027417">
    <property type="entry name" value="P-loop_NTPase"/>
</dbReference>
<geneLocation type="plasmid" evidence="1 2">
    <name>unnamed3</name>
</geneLocation>
<sequence length="455" mass="51041">MPIFRIADKLVYFAHVPRAAGTSVERYLRARFGPLAFADPQYLSVPEDARWTRSSPQHVDRFALARLFPPGFFDASFALVRHPQDRLHSVFLRQRDIERTIPADTEFRDWVTSLPLPDFALDNHTRPMLDFIPPGARIFRLEEGLGQIVDWLDGLAGNTEGPRAIGVANSHSERLALLGRDPETPIPEVDDALRAVISERYAEDIYWCGYAPRKGRPSMTKAPAERTVVLHYHLFKNAGTSLDQILKRNFGDRWVTREFAMANNDNSAQLADWIREEKDAVAFSTHTGLGPVPEIPGVRVISVMLLRDPISRIKSAYRFERHQKADTFGARLAKETDLEGYVRTRLKNPGDRQCRDFQCSRLASMVPGDAPELERALAAAGNLGVLGNVRDFDGALEALARALAEDYPDFTWESVQANVSKPASKSEAPSDEVMTLLKEANQGDLKLIETLFPAH</sequence>
<keyword evidence="2" id="KW-1185">Reference proteome</keyword>
<protein>
    <submittedName>
        <fullName evidence="1">Sulfotransferase family 2 domain-containing protein</fullName>
    </submittedName>
</protein>
<dbReference type="Proteomes" id="UP001241605">
    <property type="component" value="Plasmid unnamed3"/>
</dbReference>
<organism evidence="1 2">
    <name type="scientific">Tropicibacter oceani</name>
    <dbReference type="NCBI Taxonomy" id="3058420"/>
    <lineage>
        <taxon>Bacteria</taxon>
        <taxon>Pseudomonadati</taxon>
        <taxon>Pseudomonadota</taxon>
        <taxon>Alphaproteobacteria</taxon>
        <taxon>Rhodobacterales</taxon>
        <taxon>Roseobacteraceae</taxon>
        <taxon>Tropicibacter</taxon>
    </lineage>
</organism>
<proteinExistence type="predicted"/>
<gene>
    <name evidence="1" type="ORF">QF118_19650</name>
</gene>
<dbReference type="Gene3D" id="3.40.50.300">
    <property type="entry name" value="P-loop containing nucleotide triphosphate hydrolases"/>
    <property type="match status" value="1"/>
</dbReference>